<dbReference type="Proteomes" id="UP000789920">
    <property type="component" value="Unassembled WGS sequence"/>
</dbReference>
<feature type="non-terminal residue" evidence="1">
    <location>
        <position position="1"/>
    </location>
</feature>
<protein>
    <submittedName>
        <fullName evidence="1">16029_t:CDS:1</fullName>
    </submittedName>
</protein>
<feature type="non-terminal residue" evidence="1">
    <location>
        <position position="44"/>
    </location>
</feature>
<proteinExistence type="predicted"/>
<name>A0ACA9SRT8_9GLOM</name>
<dbReference type="EMBL" id="CAJVQC010154886">
    <property type="protein sequence ID" value="CAG8847225.1"/>
    <property type="molecule type" value="Genomic_DNA"/>
</dbReference>
<gene>
    <name evidence="1" type="ORF">RPERSI_LOCUS34534</name>
</gene>
<comment type="caution">
    <text evidence="1">The sequence shown here is derived from an EMBL/GenBank/DDBJ whole genome shotgun (WGS) entry which is preliminary data.</text>
</comment>
<reference evidence="1" key="1">
    <citation type="submission" date="2021-06" db="EMBL/GenBank/DDBJ databases">
        <authorList>
            <person name="Kallberg Y."/>
            <person name="Tangrot J."/>
            <person name="Rosling A."/>
        </authorList>
    </citation>
    <scope>NUCLEOTIDE SEQUENCE</scope>
    <source>
        <strain evidence="1">MA461A</strain>
    </source>
</reference>
<keyword evidence="2" id="KW-1185">Reference proteome</keyword>
<organism evidence="1 2">
    <name type="scientific">Racocetra persica</name>
    <dbReference type="NCBI Taxonomy" id="160502"/>
    <lineage>
        <taxon>Eukaryota</taxon>
        <taxon>Fungi</taxon>
        <taxon>Fungi incertae sedis</taxon>
        <taxon>Mucoromycota</taxon>
        <taxon>Glomeromycotina</taxon>
        <taxon>Glomeromycetes</taxon>
        <taxon>Diversisporales</taxon>
        <taxon>Gigasporaceae</taxon>
        <taxon>Racocetra</taxon>
    </lineage>
</organism>
<sequence length="44" mass="5276">ELISHKYTHENPSLAKFLLLVARKGFFDFMKKWEFHPLPEVLFA</sequence>
<evidence type="ECO:0000313" key="1">
    <source>
        <dbReference type="EMBL" id="CAG8847225.1"/>
    </source>
</evidence>
<accession>A0ACA9SRT8</accession>
<evidence type="ECO:0000313" key="2">
    <source>
        <dbReference type="Proteomes" id="UP000789920"/>
    </source>
</evidence>